<evidence type="ECO:0000313" key="3">
    <source>
        <dbReference type="EMBL" id="KXZ55377.1"/>
    </source>
</evidence>
<organism evidence="3 4">
    <name type="scientific">Gonium pectorale</name>
    <name type="common">Green alga</name>
    <dbReference type="NCBI Taxonomy" id="33097"/>
    <lineage>
        <taxon>Eukaryota</taxon>
        <taxon>Viridiplantae</taxon>
        <taxon>Chlorophyta</taxon>
        <taxon>core chlorophytes</taxon>
        <taxon>Chlorophyceae</taxon>
        <taxon>CS clade</taxon>
        <taxon>Chlamydomonadales</taxon>
        <taxon>Volvocaceae</taxon>
        <taxon>Gonium</taxon>
    </lineage>
</organism>
<reference evidence="4" key="1">
    <citation type="journal article" date="2016" name="Nat. Commun.">
        <title>The Gonium pectorale genome demonstrates co-option of cell cycle regulation during the evolution of multicellularity.</title>
        <authorList>
            <person name="Hanschen E.R."/>
            <person name="Marriage T.N."/>
            <person name="Ferris P.J."/>
            <person name="Hamaji T."/>
            <person name="Toyoda A."/>
            <person name="Fujiyama A."/>
            <person name="Neme R."/>
            <person name="Noguchi H."/>
            <person name="Minakuchi Y."/>
            <person name="Suzuki M."/>
            <person name="Kawai-Toyooka H."/>
            <person name="Smith D.R."/>
            <person name="Sparks H."/>
            <person name="Anderson J."/>
            <person name="Bakaric R."/>
            <person name="Luria V."/>
            <person name="Karger A."/>
            <person name="Kirschner M.W."/>
            <person name="Durand P.M."/>
            <person name="Michod R.E."/>
            <person name="Nozaki H."/>
            <person name="Olson B.J."/>
        </authorList>
    </citation>
    <scope>NUCLEOTIDE SEQUENCE [LARGE SCALE GENOMIC DNA]</scope>
    <source>
        <strain evidence="4">NIES-2863</strain>
    </source>
</reference>
<sequence>MATTARQRIISLSVSWTEEPDDSVTSALCALLLRLPALRAVELWGTLPPDQDTLGQCLLLDALTSLPQLEELSLLAQDAVSSVHLLADRLRRLTVNVCFDDLPDSFIASICRLHRLQELRIEIAHTSDTFAWRLLAHGLPPALEQLEMSMCPMLGFCTLRLALEAGRLVSLEVSRQPTGLRSLACFISKALDMGAGGFNRVGQAADLRPAGQAQLGHDSLAQLQLRRVRIPRLGLGPEDLAALQGPEMQRLRTVLGRCEDVEVGAVVLDKPSQHEGWSVGAGALMEVLSLLGGRVSELCLLLPGPYGIGIPLRRTTVTEAEVETRPNVDVPAPDGAPSEAVGGAPSMRALAAPAAATVAADAAAEGGESERGGARQASLVQLALEQIFGPRAGGGGGDGRGLGRALEWGSPTDGRYTKLYLLQLAGPGVDLMALSPTTLDEWLLNLAYQSGLSERLRSSDSEDEDGAEEEEGGGEEDGGGRGAGRSGRGGSKGRAAYLQVCWSLEAPFASAVLVQCSTGAALEELLDSAELARWQATRLGPEGLADAVMRLEALSLKVPCFTWGPRLMPKHGIHDVIDLFVYAMCKVAEAVWDGEGFSAGWSQQQRLSWLLKQGKLLYDMEPELEVL</sequence>
<gene>
    <name evidence="3" type="ORF">GPECTOR_3g504</name>
</gene>
<protein>
    <submittedName>
        <fullName evidence="3">Uncharacterized protein</fullName>
    </submittedName>
</protein>
<dbReference type="SUPFAM" id="SSF52047">
    <property type="entry name" value="RNI-like"/>
    <property type="match status" value="1"/>
</dbReference>
<comment type="caution">
    <text evidence="3">The sequence shown here is derived from an EMBL/GenBank/DDBJ whole genome shotgun (WGS) entry which is preliminary data.</text>
</comment>
<dbReference type="Proteomes" id="UP000075714">
    <property type="component" value="Unassembled WGS sequence"/>
</dbReference>
<dbReference type="InterPro" id="IPR032675">
    <property type="entry name" value="LRR_dom_sf"/>
</dbReference>
<feature type="region of interest" description="Disordered" evidence="2">
    <location>
        <begin position="454"/>
        <end position="491"/>
    </location>
</feature>
<evidence type="ECO:0000256" key="1">
    <source>
        <dbReference type="ARBA" id="ARBA00004430"/>
    </source>
</evidence>
<dbReference type="AlphaFoldDB" id="A0A150GZM8"/>
<dbReference type="GO" id="GO:0005930">
    <property type="term" value="C:axoneme"/>
    <property type="evidence" value="ECO:0007669"/>
    <property type="project" value="UniProtKB-SubCell"/>
</dbReference>
<dbReference type="Gene3D" id="3.80.10.10">
    <property type="entry name" value="Ribonuclease Inhibitor"/>
    <property type="match status" value="1"/>
</dbReference>
<accession>A0A150GZM8</accession>
<feature type="compositionally biased region" description="Acidic residues" evidence="2">
    <location>
        <begin position="461"/>
        <end position="477"/>
    </location>
</feature>
<evidence type="ECO:0000256" key="2">
    <source>
        <dbReference type="SAM" id="MobiDB-lite"/>
    </source>
</evidence>
<feature type="compositionally biased region" description="Gly residues" evidence="2">
    <location>
        <begin position="480"/>
        <end position="491"/>
    </location>
</feature>
<keyword evidence="4" id="KW-1185">Reference proteome</keyword>
<dbReference type="EMBL" id="LSYV01000004">
    <property type="protein sequence ID" value="KXZ55377.1"/>
    <property type="molecule type" value="Genomic_DNA"/>
</dbReference>
<evidence type="ECO:0000313" key="4">
    <source>
        <dbReference type="Proteomes" id="UP000075714"/>
    </source>
</evidence>
<name>A0A150GZM8_GONPE</name>
<comment type="subcellular location">
    <subcellularLocation>
        <location evidence="1">Cytoplasm</location>
        <location evidence="1">Cytoskeleton</location>
        <location evidence="1">Cilium axoneme</location>
    </subcellularLocation>
</comment>
<proteinExistence type="predicted"/>